<dbReference type="OrthoDB" id="435881at2759"/>
<reference evidence="11" key="1">
    <citation type="journal article" date="2023" name="Commun. Biol.">
        <title>Genome analysis of Parmales, the sister group of diatoms, reveals the evolutionary specialization of diatoms from phago-mixotrophs to photoautotrophs.</title>
        <authorList>
            <person name="Ban H."/>
            <person name="Sato S."/>
            <person name="Yoshikawa S."/>
            <person name="Yamada K."/>
            <person name="Nakamura Y."/>
            <person name="Ichinomiya M."/>
            <person name="Sato N."/>
            <person name="Blanc-Mathieu R."/>
            <person name="Endo H."/>
            <person name="Kuwata A."/>
            <person name="Ogata H."/>
        </authorList>
    </citation>
    <scope>NUCLEOTIDE SEQUENCE [LARGE SCALE GENOMIC DNA]</scope>
    <source>
        <strain evidence="11">NIES 3701</strain>
    </source>
</reference>
<evidence type="ECO:0000256" key="4">
    <source>
        <dbReference type="ARBA" id="ARBA00022991"/>
    </source>
</evidence>
<feature type="site" description="Electron transfer via tryptophanyl radical" evidence="6">
    <location>
        <position position="403"/>
    </location>
</feature>
<dbReference type="SUPFAM" id="SSF48173">
    <property type="entry name" value="Cryptochrome/photolyase FAD-binding domain"/>
    <property type="match status" value="1"/>
</dbReference>
<protein>
    <recommendedName>
        <fullName evidence="7">Cryptochrome DASH</fullName>
    </recommendedName>
</protein>
<evidence type="ECO:0000256" key="6">
    <source>
        <dbReference type="PIRSR" id="PIRSR602081-2"/>
    </source>
</evidence>
<evidence type="ECO:0000259" key="9">
    <source>
        <dbReference type="PROSITE" id="PS51645"/>
    </source>
</evidence>
<feature type="region of interest" description="Disordered" evidence="8">
    <location>
        <begin position="481"/>
        <end position="506"/>
    </location>
</feature>
<dbReference type="PANTHER" id="PTHR11455:SF22">
    <property type="entry name" value="CRYPTOCHROME DASH"/>
    <property type="match status" value="1"/>
</dbReference>
<keyword evidence="4 7" id="KW-0157">Chromophore</keyword>
<feature type="binding site" evidence="5">
    <location>
        <begin position="244"/>
        <end position="248"/>
    </location>
    <ligand>
        <name>FAD</name>
        <dbReference type="ChEBI" id="CHEBI:57692"/>
    </ligand>
</feature>
<dbReference type="EMBL" id="BRXY01000004">
    <property type="protein sequence ID" value="GMH51592.1"/>
    <property type="molecule type" value="Genomic_DNA"/>
</dbReference>
<dbReference type="AlphaFoldDB" id="A0A9W6ZHW6"/>
<dbReference type="GO" id="GO:0071949">
    <property type="term" value="F:FAD binding"/>
    <property type="evidence" value="ECO:0007669"/>
    <property type="project" value="TreeGrafter"/>
</dbReference>
<comment type="cofactor">
    <cofactor evidence="5 7">
        <name>FAD</name>
        <dbReference type="ChEBI" id="CHEBI:57692"/>
    </cofactor>
    <text evidence="5 7">Binds 1 FAD per subunit.</text>
</comment>
<dbReference type="Gene3D" id="3.40.50.620">
    <property type="entry name" value="HUPs"/>
    <property type="match status" value="1"/>
</dbReference>
<dbReference type="Gene3D" id="1.10.579.10">
    <property type="entry name" value="DNA Cyclobutane Dipyrimidine Photolyase, subunit A, domain 3"/>
    <property type="match status" value="1"/>
</dbReference>
<evidence type="ECO:0000256" key="1">
    <source>
        <dbReference type="ARBA" id="ARBA00005862"/>
    </source>
</evidence>
<evidence type="ECO:0000313" key="10">
    <source>
        <dbReference type="EMBL" id="GMH51592.1"/>
    </source>
</evidence>
<keyword evidence="11" id="KW-1185">Reference proteome</keyword>
<comment type="cofactor">
    <cofactor evidence="7">
        <name>(6R)-5,10-methylene-5,6,7,8-tetrahydrofolate</name>
        <dbReference type="ChEBI" id="CHEBI:15636"/>
    </cofactor>
    <text evidence="7">Binds 1 5,10-methenyltetrahydrofolate (MTHF) per subunit.</text>
</comment>
<dbReference type="InterPro" id="IPR006050">
    <property type="entry name" value="DNA_photolyase_N"/>
</dbReference>
<dbReference type="InterPro" id="IPR036155">
    <property type="entry name" value="Crypto/Photolyase_N_sf"/>
</dbReference>
<dbReference type="Pfam" id="PF00875">
    <property type="entry name" value="DNA_photolyase"/>
    <property type="match status" value="1"/>
</dbReference>
<name>A0A9W6ZHW6_9STRA</name>
<dbReference type="PRINTS" id="PR00147">
    <property type="entry name" value="DNAPHOTLYASE"/>
</dbReference>
<dbReference type="InterPro" id="IPR014133">
    <property type="entry name" value="Cry_DASH"/>
</dbReference>
<evidence type="ECO:0000256" key="8">
    <source>
        <dbReference type="SAM" id="MobiDB-lite"/>
    </source>
</evidence>
<sequence length="506" mass="56986">MSALSASKGLHVAHKAVTIHLFRYDLRLHDNPALTASIAAAQKTSTPFLPLYVFDPAQTSKASPSRLKFLLESVSDLRSSLSDNLCIRVGDPATIIKSEFPNSNVHLQSEPCRDERLASLALDATEHWGSTLYDLSDLPFSSLSEMPDVFTPFRTKVEKNSGIRPPLPPCSLSSVSVHDCDKGSVPELSSLTSSPLPPADPRSVLNFVGGESAGLARVNEYIFKLDLLKNYFNTRNGLIGPNYSTKFSPWLALGCISPRHVASQVTKYEKASVSNKSTYWLIFELLVRDFCKYFAVKHVDEIFMLDGTLGRQAHGSHHNSIKWGLDVGYSNSKAEAWKEGRTGFPFVDANMRELNATGFMSNRGRQNVASFLALDLNQDWRYGAEWFEHKLLDYDIYSNWVSWCMAAGMTGGRVNKFNVVKQAKDYDPEGEYVKLWCPELKDVPKEYIFEPWKMSKDAQERAGCRIGVDYPERVKEMKVFQPRTDRPKKDKKKKEKYKGGFYKTIG</sequence>
<comment type="caution">
    <text evidence="10">The sequence shown here is derived from an EMBL/GenBank/DDBJ whole genome shotgun (WGS) entry which is preliminary data.</text>
</comment>
<dbReference type="GO" id="GO:0003677">
    <property type="term" value="F:DNA binding"/>
    <property type="evidence" value="ECO:0007669"/>
    <property type="project" value="TreeGrafter"/>
</dbReference>
<dbReference type="PANTHER" id="PTHR11455">
    <property type="entry name" value="CRYPTOCHROME"/>
    <property type="match status" value="1"/>
</dbReference>
<feature type="site" description="Electron transfer via tryptophanyl radical" evidence="6">
    <location>
        <position position="323"/>
    </location>
</feature>
<keyword evidence="3 5" id="KW-0274">FAD</keyword>
<dbReference type="GO" id="GO:0003904">
    <property type="term" value="F:deoxyribodipyrimidine photo-lyase activity"/>
    <property type="evidence" value="ECO:0007669"/>
    <property type="project" value="TreeGrafter"/>
</dbReference>
<dbReference type="InterPro" id="IPR005101">
    <property type="entry name" value="Cryptochr/Photolyase_FAD-bd"/>
</dbReference>
<dbReference type="InterPro" id="IPR014729">
    <property type="entry name" value="Rossmann-like_a/b/a_fold"/>
</dbReference>
<dbReference type="InterPro" id="IPR002081">
    <property type="entry name" value="Cryptochrome/DNA_photolyase_1"/>
</dbReference>
<evidence type="ECO:0000256" key="2">
    <source>
        <dbReference type="ARBA" id="ARBA00022630"/>
    </source>
</evidence>
<dbReference type="NCBIfam" id="TIGR02765">
    <property type="entry name" value="crypto_DASH"/>
    <property type="match status" value="1"/>
</dbReference>
<keyword evidence="2 5" id="KW-0285">Flavoprotein</keyword>
<feature type="binding site" evidence="5">
    <location>
        <position position="231"/>
    </location>
    <ligand>
        <name>FAD</name>
        <dbReference type="ChEBI" id="CHEBI:57692"/>
    </ligand>
</feature>
<dbReference type="Gene3D" id="1.25.40.80">
    <property type="match status" value="1"/>
</dbReference>
<accession>A0A9W6ZHW6</accession>
<gene>
    <name evidence="10" type="ORF">TrST_g325</name>
</gene>
<dbReference type="Pfam" id="PF03441">
    <property type="entry name" value="FAD_binding_7"/>
    <property type="match status" value="1"/>
</dbReference>
<evidence type="ECO:0000256" key="5">
    <source>
        <dbReference type="PIRSR" id="PIRSR602081-1"/>
    </source>
</evidence>
<organism evidence="10 11">
    <name type="scientific">Triparma strigata</name>
    <dbReference type="NCBI Taxonomy" id="1606541"/>
    <lineage>
        <taxon>Eukaryota</taxon>
        <taxon>Sar</taxon>
        <taxon>Stramenopiles</taxon>
        <taxon>Ochrophyta</taxon>
        <taxon>Bolidophyceae</taxon>
        <taxon>Parmales</taxon>
        <taxon>Triparmaceae</taxon>
        <taxon>Triparma</taxon>
    </lineage>
</organism>
<evidence type="ECO:0000313" key="11">
    <source>
        <dbReference type="Proteomes" id="UP001165085"/>
    </source>
</evidence>
<feature type="domain" description="Photolyase/cryptochrome alpha/beta" evidence="9">
    <location>
        <begin position="16"/>
        <end position="143"/>
    </location>
</feature>
<evidence type="ECO:0000256" key="3">
    <source>
        <dbReference type="ARBA" id="ARBA00022827"/>
    </source>
</evidence>
<dbReference type="PROSITE" id="PS51645">
    <property type="entry name" value="PHR_CRY_ALPHA_BETA"/>
    <property type="match status" value="1"/>
</dbReference>
<dbReference type="SUPFAM" id="SSF52425">
    <property type="entry name" value="Cryptochrome/photolyase, N-terminal domain"/>
    <property type="match status" value="1"/>
</dbReference>
<dbReference type="InterPro" id="IPR036134">
    <property type="entry name" value="Crypto/Photolyase_FAD-like_sf"/>
</dbReference>
<proteinExistence type="inferred from homology"/>
<feature type="site" description="Electron transfer via tryptophanyl radical" evidence="6">
    <location>
        <position position="380"/>
    </location>
</feature>
<feature type="binding site" evidence="5">
    <location>
        <begin position="393"/>
        <end position="395"/>
    </location>
    <ligand>
        <name>FAD</name>
        <dbReference type="ChEBI" id="CHEBI:57692"/>
    </ligand>
</feature>
<comment type="similarity">
    <text evidence="1 7">Belongs to the DNA photolyase class-1 family.</text>
</comment>
<evidence type="ECO:0000256" key="7">
    <source>
        <dbReference type="RuleBase" id="RU367151"/>
    </source>
</evidence>
<dbReference type="GO" id="GO:0000719">
    <property type="term" value="P:photoreactive repair"/>
    <property type="evidence" value="ECO:0007669"/>
    <property type="project" value="TreeGrafter"/>
</dbReference>
<comment type="function">
    <text evidence="7">May have a photoreceptor function.</text>
</comment>
<dbReference type="Proteomes" id="UP001165085">
    <property type="component" value="Unassembled WGS sequence"/>
</dbReference>